<dbReference type="CDD" id="cd03016">
    <property type="entry name" value="PRX_1cys"/>
    <property type="match status" value="1"/>
</dbReference>
<organism evidence="8 9">
    <name type="scientific">Iphiclides podalirius</name>
    <name type="common">scarce swallowtail</name>
    <dbReference type="NCBI Taxonomy" id="110791"/>
    <lineage>
        <taxon>Eukaryota</taxon>
        <taxon>Metazoa</taxon>
        <taxon>Ecdysozoa</taxon>
        <taxon>Arthropoda</taxon>
        <taxon>Hexapoda</taxon>
        <taxon>Insecta</taxon>
        <taxon>Pterygota</taxon>
        <taxon>Neoptera</taxon>
        <taxon>Endopterygota</taxon>
        <taxon>Lepidoptera</taxon>
        <taxon>Glossata</taxon>
        <taxon>Ditrysia</taxon>
        <taxon>Papilionoidea</taxon>
        <taxon>Papilionidae</taxon>
        <taxon>Papilioninae</taxon>
        <taxon>Iphiclides</taxon>
    </lineage>
</organism>
<evidence type="ECO:0000256" key="6">
    <source>
        <dbReference type="SAM" id="MobiDB-lite"/>
    </source>
</evidence>
<dbReference type="InterPro" id="IPR000866">
    <property type="entry name" value="AhpC/TSA"/>
</dbReference>
<evidence type="ECO:0000256" key="2">
    <source>
        <dbReference type="ARBA" id="ARBA00022862"/>
    </source>
</evidence>
<keyword evidence="9" id="KW-1185">Reference proteome</keyword>
<keyword evidence="1" id="KW-0575">Peroxidase</keyword>
<proteinExistence type="inferred from homology"/>
<name>A0ABN8HL00_9NEOP</name>
<accession>A0ABN8HL00</accession>
<feature type="non-terminal residue" evidence="8">
    <location>
        <position position="277"/>
    </location>
</feature>
<dbReference type="Gene3D" id="3.30.1020.10">
    <property type="entry name" value="Antioxidant, Horf6, Chain A, domain2"/>
    <property type="match status" value="1"/>
</dbReference>
<evidence type="ECO:0000256" key="4">
    <source>
        <dbReference type="ARBA" id="ARBA00023284"/>
    </source>
</evidence>
<sequence>MLLLGDIFPNFTATTTEGDIDFHEWLGESWGILFSHPSDFTPVCTTELARVLNLVPEFKKRNVKVIGLSCDTIASHFDWCKDIKSYAGCNDDQKFPYPIIEDKERNLAAKLGMVDKDELDTSGMPLTARAVFIIDPKKKYRLSVLYPATTGRNFDEILRVIDSLQLTDKVKVATPVDWKMGDECMVQPTVPEENLSVMFPQGVSIVPLPSGKKYLRKTPCPTAEQYIRGRSGSVRRSSGGSGAMPPPEIGPAPNAPAAATVKALAFIVVGRARHRHS</sequence>
<feature type="compositionally biased region" description="Low complexity" evidence="6">
    <location>
        <begin position="228"/>
        <end position="238"/>
    </location>
</feature>
<dbReference type="InterPro" id="IPR036249">
    <property type="entry name" value="Thioredoxin-like_sf"/>
</dbReference>
<keyword evidence="2" id="KW-0049">Antioxidant</keyword>
<dbReference type="SUPFAM" id="SSF52833">
    <property type="entry name" value="Thioredoxin-like"/>
    <property type="match status" value="1"/>
</dbReference>
<keyword evidence="4" id="KW-0676">Redox-active center</keyword>
<dbReference type="PANTHER" id="PTHR43503:SF4">
    <property type="entry name" value="PEROXIREDOXIN-6"/>
    <property type="match status" value="1"/>
</dbReference>
<dbReference type="EMBL" id="OW152813">
    <property type="protein sequence ID" value="CAH2035443.1"/>
    <property type="molecule type" value="Genomic_DNA"/>
</dbReference>
<feature type="domain" description="Thioredoxin" evidence="7">
    <location>
        <begin position="2"/>
        <end position="166"/>
    </location>
</feature>
<evidence type="ECO:0000256" key="1">
    <source>
        <dbReference type="ARBA" id="ARBA00022559"/>
    </source>
</evidence>
<dbReference type="Pfam" id="PF10417">
    <property type="entry name" value="1-cysPrx_C"/>
    <property type="match status" value="1"/>
</dbReference>
<dbReference type="InterPro" id="IPR019479">
    <property type="entry name" value="Peroxiredoxin_C"/>
</dbReference>
<dbReference type="PANTHER" id="PTHR43503">
    <property type="entry name" value="MCG48959-RELATED"/>
    <property type="match status" value="1"/>
</dbReference>
<dbReference type="Gene3D" id="3.40.30.10">
    <property type="entry name" value="Glutaredoxin"/>
    <property type="match status" value="1"/>
</dbReference>
<dbReference type="InterPro" id="IPR013766">
    <property type="entry name" value="Thioredoxin_domain"/>
</dbReference>
<dbReference type="PROSITE" id="PS51352">
    <property type="entry name" value="THIOREDOXIN_2"/>
    <property type="match status" value="1"/>
</dbReference>
<gene>
    <name evidence="8" type="ORF">IPOD504_LOCUS551</name>
</gene>
<evidence type="ECO:0000256" key="5">
    <source>
        <dbReference type="ARBA" id="ARBA00025719"/>
    </source>
</evidence>
<reference evidence="8" key="1">
    <citation type="submission" date="2022-03" db="EMBL/GenBank/DDBJ databases">
        <authorList>
            <person name="Martin H S."/>
        </authorList>
    </citation>
    <scope>NUCLEOTIDE SEQUENCE</scope>
</reference>
<dbReference type="InterPro" id="IPR045020">
    <property type="entry name" value="PRX_1cys"/>
</dbReference>
<keyword evidence="3" id="KW-0560">Oxidoreductase</keyword>
<evidence type="ECO:0000313" key="8">
    <source>
        <dbReference type="EMBL" id="CAH2035443.1"/>
    </source>
</evidence>
<evidence type="ECO:0000313" key="9">
    <source>
        <dbReference type="Proteomes" id="UP000837857"/>
    </source>
</evidence>
<protein>
    <recommendedName>
        <fullName evidence="7">Thioredoxin domain-containing protein</fullName>
    </recommendedName>
</protein>
<dbReference type="Proteomes" id="UP000837857">
    <property type="component" value="Chromosome 1"/>
</dbReference>
<dbReference type="Pfam" id="PF00578">
    <property type="entry name" value="AhpC-TSA"/>
    <property type="match status" value="1"/>
</dbReference>
<feature type="region of interest" description="Disordered" evidence="6">
    <location>
        <begin position="226"/>
        <end position="255"/>
    </location>
</feature>
<evidence type="ECO:0000256" key="3">
    <source>
        <dbReference type="ARBA" id="ARBA00023002"/>
    </source>
</evidence>
<feature type="compositionally biased region" description="Pro residues" evidence="6">
    <location>
        <begin position="244"/>
        <end position="254"/>
    </location>
</feature>
<evidence type="ECO:0000259" key="7">
    <source>
        <dbReference type="PROSITE" id="PS51352"/>
    </source>
</evidence>
<comment type="similarity">
    <text evidence="5">Belongs to the peroxiredoxin family. Prx6 subfamily.</text>
</comment>